<dbReference type="Gene3D" id="2.60.40.10">
    <property type="entry name" value="Immunoglobulins"/>
    <property type="match status" value="2"/>
</dbReference>
<accession>A0A1I0SDK0</accession>
<dbReference type="Proteomes" id="UP000199310">
    <property type="component" value="Unassembled WGS sequence"/>
</dbReference>
<name>A0A1I0SDK0_9BACT</name>
<reference evidence="2" key="1">
    <citation type="submission" date="2016-10" db="EMBL/GenBank/DDBJ databases">
        <authorList>
            <person name="Varghese N."/>
            <person name="Submissions S."/>
        </authorList>
    </citation>
    <scope>NUCLEOTIDE SEQUENCE [LARGE SCALE GENOMIC DNA]</scope>
    <source>
        <strain evidence="2">DSM 3695</strain>
    </source>
</reference>
<proteinExistence type="predicted"/>
<dbReference type="STRING" id="29529.SAMN04488122_6628"/>
<dbReference type="EMBL" id="FOJG01000002">
    <property type="protein sequence ID" value="SEW56329.1"/>
    <property type="molecule type" value="Genomic_DNA"/>
</dbReference>
<dbReference type="InterPro" id="IPR013783">
    <property type="entry name" value="Ig-like_fold"/>
</dbReference>
<dbReference type="PROSITE" id="PS51257">
    <property type="entry name" value="PROKAR_LIPOPROTEIN"/>
    <property type="match status" value="1"/>
</dbReference>
<sequence>MKNILCLGIFFFLLTAGIISCKKDDDTVTSDKVTLLSFGPSGSKPGDKIRFIGNNLNKVTAIELKGAVVAAAAFNEQAADHITLTVPQETEKGTVTLKAPEGDIISKTVLNLNVPVTVTTVPATAVAGQNITIKGTFVNWITRITFGNDAIVTEFVSKSVTELVVKVPVTATTGTLIFHADGTEPVDIESDEVLEIK</sequence>
<keyword evidence="2" id="KW-1185">Reference proteome</keyword>
<evidence type="ECO:0000313" key="2">
    <source>
        <dbReference type="Proteomes" id="UP000199310"/>
    </source>
</evidence>
<protein>
    <recommendedName>
        <fullName evidence="3">IPT/TIG domain-containing protein</fullName>
    </recommendedName>
</protein>
<dbReference type="OrthoDB" id="660167at2"/>
<evidence type="ECO:0008006" key="3">
    <source>
        <dbReference type="Google" id="ProtNLM"/>
    </source>
</evidence>
<dbReference type="AlphaFoldDB" id="A0A1I0SDK0"/>
<gene>
    <name evidence="1" type="ORF">SAMN04488122_6628</name>
</gene>
<dbReference type="RefSeq" id="WP_089903699.1">
    <property type="nucleotide sequence ID" value="NZ_FOJG01000002.1"/>
</dbReference>
<evidence type="ECO:0000313" key="1">
    <source>
        <dbReference type="EMBL" id="SEW56329.1"/>
    </source>
</evidence>
<organism evidence="1 2">
    <name type="scientific">Chitinophaga arvensicola</name>
    <dbReference type="NCBI Taxonomy" id="29529"/>
    <lineage>
        <taxon>Bacteria</taxon>
        <taxon>Pseudomonadati</taxon>
        <taxon>Bacteroidota</taxon>
        <taxon>Chitinophagia</taxon>
        <taxon>Chitinophagales</taxon>
        <taxon>Chitinophagaceae</taxon>
        <taxon>Chitinophaga</taxon>
    </lineage>
</organism>